<reference evidence="8 9" key="1">
    <citation type="journal article" date="2017" name="Nat. Ecol. Evol.">
        <title>Scallop genome provides insights into evolution of bilaterian karyotype and development.</title>
        <authorList>
            <person name="Wang S."/>
            <person name="Zhang J."/>
            <person name="Jiao W."/>
            <person name="Li J."/>
            <person name="Xun X."/>
            <person name="Sun Y."/>
            <person name="Guo X."/>
            <person name="Huan P."/>
            <person name="Dong B."/>
            <person name="Zhang L."/>
            <person name="Hu X."/>
            <person name="Sun X."/>
            <person name="Wang J."/>
            <person name="Zhao C."/>
            <person name="Wang Y."/>
            <person name="Wang D."/>
            <person name="Huang X."/>
            <person name="Wang R."/>
            <person name="Lv J."/>
            <person name="Li Y."/>
            <person name="Zhang Z."/>
            <person name="Liu B."/>
            <person name="Lu W."/>
            <person name="Hui Y."/>
            <person name="Liang J."/>
            <person name="Zhou Z."/>
            <person name="Hou R."/>
            <person name="Li X."/>
            <person name="Liu Y."/>
            <person name="Li H."/>
            <person name="Ning X."/>
            <person name="Lin Y."/>
            <person name="Zhao L."/>
            <person name="Xing Q."/>
            <person name="Dou J."/>
            <person name="Li Y."/>
            <person name="Mao J."/>
            <person name="Guo H."/>
            <person name="Dou H."/>
            <person name="Li T."/>
            <person name="Mu C."/>
            <person name="Jiang W."/>
            <person name="Fu Q."/>
            <person name="Fu X."/>
            <person name="Miao Y."/>
            <person name="Liu J."/>
            <person name="Yu Q."/>
            <person name="Li R."/>
            <person name="Liao H."/>
            <person name="Li X."/>
            <person name="Kong Y."/>
            <person name="Jiang Z."/>
            <person name="Chourrout D."/>
            <person name="Li R."/>
            <person name="Bao Z."/>
        </authorList>
    </citation>
    <scope>NUCLEOTIDE SEQUENCE [LARGE SCALE GENOMIC DNA]</scope>
    <source>
        <strain evidence="8 9">PY_sf001</strain>
    </source>
</reference>
<keyword evidence="4 8" id="KW-0418">Kinase</keyword>
<evidence type="ECO:0000313" key="9">
    <source>
        <dbReference type="Proteomes" id="UP000242188"/>
    </source>
</evidence>
<evidence type="ECO:0000313" key="8">
    <source>
        <dbReference type="EMBL" id="OWF37992.1"/>
    </source>
</evidence>
<proteinExistence type="predicted"/>
<evidence type="ECO:0000256" key="4">
    <source>
        <dbReference type="ARBA" id="ARBA00022777"/>
    </source>
</evidence>
<dbReference type="InterPro" id="IPR011009">
    <property type="entry name" value="Kinase-like_dom_sf"/>
</dbReference>
<keyword evidence="9" id="KW-1185">Reference proteome</keyword>
<dbReference type="PANTHER" id="PTHR45992">
    <property type="entry name" value="EUKARYOTIC ELONGATION FACTOR 2 KINASE-RELATED"/>
    <property type="match status" value="1"/>
</dbReference>
<dbReference type="InterPro" id="IPR051852">
    <property type="entry name" value="Alpha-type_PK"/>
</dbReference>
<dbReference type="SUPFAM" id="SSF56112">
    <property type="entry name" value="Protein kinase-like (PK-like)"/>
    <property type="match status" value="1"/>
</dbReference>
<evidence type="ECO:0000256" key="3">
    <source>
        <dbReference type="ARBA" id="ARBA00022741"/>
    </source>
</evidence>
<keyword evidence="5" id="KW-0067">ATP-binding</keyword>
<evidence type="ECO:0000256" key="1">
    <source>
        <dbReference type="ARBA" id="ARBA00022527"/>
    </source>
</evidence>
<dbReference type="EMBL" id="NEDP02005575">
    <property type="protein sequence ID" value="OWF37992.1"/>
    <property type="molecule type" value="Genomic_DNA"/>
</dbReference>
<accession>A0A210PNC0</accession>
<gene>
    <name evidence="8" type="ORF">KP79_PYT14312</name>
</gene>
<dbReference type="PROSITE" id="PS51158">
    <property type="entry name" value="ALPHA_KINASE"/>
    <property type="match status" value="1"/>
</dbReference>
<dbReference type="Gene3D" id="3.20.200.10">
    <property type="entry name" value="MHCK/EF2 kinase"/>
    <property type="match status" value="1"/>
</dbReference>
<evidence type="ECO:0000256" key="5">
    <source>
        <dbReference type="ARBA" id="ARBA00022840"/>
    </source>
</evidence>
<dbReference type="InterPro" id="IPR004166">
    <property type="entry name" value="a-kinase_dom"/>
</dbReference>
<evidence type="ECO:0000259" key="7">
    <source>
        <dbReference type="PROSITE" id="PS51158"/>
    </source>
</evidence>
<keyword evidence="6" id="KW-1133">Transmembrane helix</keyword>
<comment type="caution">
    <text evidence="8">The sequence shown here is derived from an EMBL/GenBank/DDBJ whole genome shotgun (WGS) entry which is preliminary data.</text>
</comment>
<dbReference type="Proteomes" id="UP000242188">
    <property type="component" value="Unassembled WGS sequence"/>
</dbReference>
<keyword evidence="1" id="KW-0723">Serine/threonine-protein kinase</keyword>
<dbReference type="Pfam" id="PF02816">
    <property type="entry name" value="Alpha_kinase"/>
    <property type="match status" value="1"/>
</dbReference>
<dbReference type="SMART" id="SM00811">
    <property type="entry name" value="Alpha_kinase"/>
    <property type="match status" value="1"/>
</dbReference>
<dbReference type="OrthoDB" id="44277at2759"/>
<sequence>MKNITNVMYFIGEIYVSFVIYNRFSIFFSRIRGIKIRMTNFIKLSNETYSSSASSDERFANFSFSPKATGGTMVVFKGLMSLVNPIGADPIKAAVKFYRNNNDKTAAGIWNRKASAYIQNAVIGEAFATNFKNITFPKCFMTTIETVSTLNRQFKMTDGHHRKLRKNELALFESYIDGSFQSFVDDDGTIQKGCPEQLEAFCHFAYHESRGKMIVTGVKGVRANGKFQLTAPKIHSMGGNFGPDDSGQEAVFKFFLGHKCKRSCKTSWRHPLSSPSAFDLGRITSLLSINQNPRSATPPPSYKSVIQLVCGNQCHRFLMGDNSVVVLPEHYRQHLQTGRELDIAGNTIGVSDAVSSLQCG</sequence>
<evidence type="ECO:0000256" key="6">
    <source>
        <dbReference type="SAM" id="Phobius"/>
    </source>
</evidence>
<feature type="transmembrane region" description="Helical" evidence="6">
    <location>
        <begin position="6"/>
        <end position="28"/>
    </location>
</feature>
<dbReference type="GO" id="GO:0005524">
    <property type="term" value="F:ATP binding"/>
    <property type="evidence" value="ECO:0007669"/>
    <property type="project" value="UniProtKB-KW"/>
</dbReference>
<name>A0A210PNC0_MIZYE</name>
<keyword evidence="2" id="KW-0808">Transferase</keyword>
<feature type="domain" description="Alpha-type protein kinase" evidence="7">
    <location>
        <begin position="45"/>
        <end position="275"/>
    </location>
</feature>
<dbReference type="GO" id="GO:0004674">
    <property type="term" value="F:protein serine/threonine kinase activity"/>
    <property type="evidence" value="ECO:0007669"/>
    <property type="project" value="UniProtKB-KW"/>
</dbReference>
<keyword evidence="6" id="KW-0812">Transmembrane</keyword>
<evidence type="ECO:0000256" key="2">
    <source>
        <dbReference type="ARBA" id="ARBA00022679"/>
    </source>
</evidence>
<organism evidence="8 9">
    <name type="scientific">Mizuhopecten yessoensis</name>
    <name type="common">Japanese scallop</name>
    <name type="synonym">Patinopecten yessoensis</name>
    <dbReference type="NCBI Taxonomy" id="6573"/>
    <lineage>
        <taxon>Eukaryota</taxon>
        <taxon>Metazoa</taxon>
        <taxon>Spiralia</taxon>
        <taxon>Lophotrochozoa</taxon>
        <taxon>Mollusca</taxon>
        <taxon>Bivalvia</taxon>
        <taxon>Autobranchia</taxon>
        <taxon>Pteriomorphia</taxon>
        <taxon>Pectinida</taxon>
        <taxon>Pectinoidea</taxon>
        <taxon>Pectinidae</taxon>
        <taxon>Mizuhopecten</taxon>
    </lineage>
</organism>
<protein>
    <submittedName>
        <fullName evidence="8">Alpha-protein kinase vwkA</fullName>
    </submittedName>
</protein>
<keyword evidence="3" id="KW-0547">Nucleotide-binding</keyword>
<dbReference type="AlphaFoldDB" id="A0A210PNC0"/>
<keyword evidence="6" id="KW-0472">Membrane</keyword>